<dbReference type="AlphaFoldDB" id="A0A0R1MBK6"/>
<protein>
    <submittedName>
        <fullName evidence="1">Uncharacterized protein</fullName>
    </submittedName>
</protein>
<organism evidence="1 2">
    <name type="scientific">Liquorilactobacillus capillatus DSM 19910</name>
    <dbReference type="NCBI Taxonomy" id="1423731"/>
    <lineage>
        <taxon>Bacteria</taxon>
        <taxon>Bacillati</taxon>
        <taxon>Bacillota</taxon>
        <taxon>Bacilli</taxon>
        <taxon>Lactobacillales</taxon>
        <taxon>Lactobacillaceae</taxon>
        <taxon>Liquorilactobacillus</taxon>
    </lineage>
</organism>
<dbReference type="EMBL" id="AZEF01000012">
    <property type="protein sequence ID" value="KRL02498.1"/>
    <property type="molecule type" value="Genomic_DNA"/>
</dbReference>
<dbReference type="STRING" id="1423731.FC81_GL000663"/>
<dbReference type="Proteomes" id="UP000051621">
    <property type="component" value="Unassembled WGS sequence"/>
</dbReference>
<gene>
    <name evidence="1" type="ORF">FC81_GL000663</name>
</gene>
<dbReference type="RefSeq" id="WP_057742830.1">
    <property type="nucleotide sequence ID" value="NZ_AZEF01000012.1"/>
</dbReference>
<dbReference type="PATRIC" id="fig|1423731.3.peg.679"/>
<name>A0A0R1MBK6_9LACO</name>
<proteinExistence type="predicted"/>
<comment type="caution">
    <text evidence="1">The sequence shown here is derived from an EMBL/GenBank/DDBJ whole genome shotgun (WGS) entry which is preliminary data.</text>
</comment>
<reference evidence="1 2" key="1">
    <citation type="journal article" date="2015" name="Genome Announc.">
        <title>Expanding the biotechnology potential of lactobacilli through comparative genomics of 213 strains and associated genera.</title>
        <authorList>
            <person name="Sun Z."/>
            <person name="Harris H.M."/>
            <person name="McCann A."/>
            <person name="Guo C."/>
            <person name="Argimon S."/>
            <person name="Zhang W."/>
            <person name="Yang X."/>
            <person name="Jeffery I.B."/>
            <person name="Cooney J.C."/>
            <person name="Kagawa T.F."/>
            <person name="Liu W."/>
            <person name="Song Y."/>
            <person name="Salvetti E."/>
            <person name="Wrobel A."/>
            <person name="Rasinkangas P."/>
            <person name="Parkhill J."/>
            <person name="Rea M.C."/>
            <person name="O'Sullivan O."/>
            <person name="Ritari J."/>
            <person name="Douillard F.P."/>
            <person name="Paul Ross R."/>
            <person name="Yang R."/>
            <person name="Briner A.E."/>
            <person name="Felis G.E."/>
            <person name="de Vos W.M."/>
            <person name="Barrangou R."/>
            <person name="Klaenhammer T.R."/>
            <person name="Caufield P.W."/>
            <person name="Cui Y."/>
            <person name="Zhang H."/>
            <person name="O'Toole P.W."/>
        </authorList>
    </citation>
    <scope>NUCLEOTIDE SEQUENCE [LARGE SCALE GENOMIC DNA]</scope>
    <source>
        <strain evidence="1 2">DSM 19910</strain>
    </source>
</reference>
<evidence type="ECO:0000313" key="2">
    <source>
        <dbReference type="Proteomes" id="UP000051621"/>
    </source>
</evidence>
<accession>A0A0R1MBK6</accession>
<sequence length="107" mass="12080">MKFKDYFAEAIKYGESLGFIDTTDSKWFVQLGESKKAVDEAGEEYRPTFIGVWDDEGIEIGTINFVEPQITPQQQIKLVLMFANAYEKYLSDAETLGVDEDGNLIPA</sequence>
<evidence type="ECO:0000313" key="1">
    <source>
        <dbReference type="EMBL" id="KRL02498.1"/>
    </source>
</evidence>
<keyword evidence="2" id="KW-1185">Reference proteome</keyword>